<dbReference type="GeneID" id="92034016"/>
<keyword evidence="1" id="KW-0732">Signal</keyword>
<keyword evidence="3" id="KW-1185">Reference proteome</keyword>
<name>A0ABR1LGM9_9PEZI</name>
<dbReference type="RefSeq" id="XP_066653420.1">
    <property type="nucleotide sequence ID" value="XM_066801110.1"/>
</dbReference>
<accession>A0ABR1LGM9</accession>
<reference evidence="2 3" key="1">
    <citation type="submission" date="2024-04" db="EMBL/GenBank/DDBJ databases">
        <title>Phyllosticta paracitricarpa is synonymous to the EU quarantine fungus P. citricarpa based on phylogenomic analyses.</title>
        <authorList>
            <consortium name="Lawrence Berkeley National Laboratory"/>
            <person name="Van ingen-buijs V.A."/>
            <person name="Van westerhoven A.C."/>
            <person name="Haridas S."/>
            <person name="Skiadas P."/>
            <person name="Martin F."/>
            <person name="Groenewald J.Z."/>
            <person name="Crous P.W."/>
            <person name="Seidl M.F."/>
        </authorList>
    </citation>
    <scope>NUCLEOTIDE SEQUENCE [LARGE SCALE GENOMIC DNA]</scope>
    <source>
        <strain evidence="2 3">CPC 17464</strain>
    </source>
</reference>
<comment type="caution">
    <text evidence="2">The sequence shown here is derived from an EMBL/GenBank/DDBJ whole genome shotgun (WGS) entry which is preliminary data.</text>
</comment>
<evidence type="ECO:0000313" key="3">
    <source>
        <dbReference type="Proteomes" id="UP001360953"/>
    </source>
</evidence>
<evidence type="ECO:0000256" key="1">
    <source>
        <dbReference type="SAM" id="SignalP"/>
    </source>
</evidence>
<dbReference type="EMBL" id="JBBPEH010000009">
    <property type="protein sequence ID" value="KAK7534381.1"/>
    <property type="molecule type" value="Genomic_DNA"/>
</dbReference>
<proteinExistence type="predicted"/>
<organism evidence="2 3">
    <name type="scientific">Phyllosticta citribraziliensis</name>
    <dbReference type="NCBI Taxonomy" id="989973"/>
    <lineage>
        <taxon>Eukaryota</taxon>
        <taxon>Fungi</taxon>
        <taxon>Dikarya</taxon>
        <taxon>Ascomycota</taxon>
        <taxon>Pezizomycotina</taxon>
        <taxon>Dothideomycetes</taxon>
        <taxon>Dothideomycetes incertae sedis</taxon>
        <taxon>Botryosphaeriales</taxon>
        <taxon>Phyllostictaceae</taxon>
        <taxon>Phyllosticta</taxon>
    </lineage>
</organism>
<gene>
    <name evidence="2" type="ORF">J3D65DRAFT_633294</name>
</gene>
<protein>
    <submittedName>
        <fullName evidence="2">Uncharacterized protein</fullName>
    </submittedName>
</protein>
<dbReference type="Proteomes" id="UP001360953">
    <property type="component" value="Unassembled WGS sequence"/>
</dbReference>
<evidence type="ECO:0000313" key="2">
    <source>
        <dbReference type="EMBL" id="KAK7534381.1"/>
    </source>
</evidence>
<sequence>MGCSGAVFLVGAMAEPLATSVCYSQAGSPVQQLCALPLGIHALNLCFDHGGCFNMVADLSNPRLATPRYSPIRWWCGVYSDLNSKLLPHRHSSAQLHAPKYMYVPTRSVAMAFQLALPPSVSRRLRFSRTPAAALRIAPASQPLQHPIAAAIRSPQLSSTSFTHLHYMPHVTVCNTTPQHRIRICLIHASNIFSVSADSHFDAVPSLQRAPASTTNHQKPHTLLHLRHINLLSTCRRLSTAVAPMQVLLLLRMALLHSISSAYSYVSCQVNQRNQPGSPHTAVPLPNP</sequence>
<feature type="signal peptide" evidence="1">
    <location>
        <begin position="1"/>
        <end position="20"/>
    </location>
</feature>
<feature type="chain" id="PRO_5045950163" evidence="1">
    <location>
        <begin position="21"/>
        <end position="288"/>
    </location>
</feature>